<feature type="transmembrane region" description="Helical" evidence="1">
    <location>
        <begin position="243"/>
        <end position="263"/>
    </location>
</feature>
<organism evidence="2 3">
    <name type="scientific">Caenorhabditis elegans</name>
    <dbReference type="NCBI Taxonomy" id="6239"/>
    <lineage>
        <taxon>Eukaryota</taxon>
        <taxon>Metazoa</taxon>
        <taxon>Ecdysozoa</taxon>
        <taxon>Nematoda</taxon>
        <taxon>Chromadorea</taxon>
        <taxon>Rhabditida</taxon>
        <taxon>Rhabditina</taxon>
        <taxon>Rhabditomorpha</taxon>
        <taxon>Rhabditoidea</taxon>
        <taxon>Rhabditidae</taxon>
        <taxon>Peloderinae</taxon>
        <taxon>Caenorhabditis</taxon>
    </lineage>
</organism>
<dbReference type="EMBL" id="BX284605">
    <property type="protein sequence ID" value="CAA98521.2"/>
    <property type="molecule type" value="Genomic_DNA"/>
</dbReference>
<feature type="transmembrane region" description="Helical" evidence="1">
    <location>
        <begin position="149"/>
        <end position="175"/>
    </location>
</feature>
<dbReference type="FunCoup" id="Q22118">
    <property type="interactions" value="1"/>
</dbReference>
<protein>
    <submittedName>
        <fullName evidence="2">G_PROTEIN_RECEP_F1_2 domain-containing protein</fullName>
    </submittedName>
</protein>
<feature type="transmembrane region" description="Helical" evidence="1">
    <location>
        <begin position="42"/>
        <end position="68"/>
    </location>
</feature>
<dbReference type="SMR" id="Q22118"/>
<sequence length="316" mass="36403">MVFWETVLIGNYILALIGFIANIFYFKLVVFNKSFDVYCRIASLIIGSATTILIVSNVVSTSICLSYGSYLNTGVCLENVYHISMIVLHSYGEFSIASGIFILIFERYASVFFPSFRLSNSYKYWFSCLMILFVAGLGLYLYMMNVVKSMFSVIFSTIFVSILYLISFILVMYLFCAAKRRYYETLGIVSLTRRYLLSESFELCRSSLPATICCLAINISLFLSFWCLIFGIIPFIYLSEYFVLANTTLNLTATVFPILFLAGSTKIRKKIAKINPFQQFEEKVELHFEFRQLNGNRINISQSQNEYFEQLQISWS</sequence>
<dbReference type="GeneID" id="188028"/>
<feature type="transmembrane region" description="Helical" evidence="1">
    <location>
        <begin position="12"/>
        <end position="30"/>
    </location>
</feature>
<dbReference type="InParanoid" id="Q22118"/>
<evidence type="ECO:0000313" key="2">
    <source>
        <dbReference type="EMBL" id="CAA98521.2"/>
    </source>
</evidence>
<dbReference type="KEGG" id="cel:CELE_T03F7.6"/>
<gene>
    <name evidence="2" type="ORF">CELE_T03F7.6</name>
    <name evidence="2 4" type="ORF">T03F7.6</name>
</gene>
<dbReference type="UCSC" id="T03F7.6">
    <property type="organism name" value="c. elegans"/>
</dbReference>
<dbReference type="HOGENOM" id="CLU_937615_0_0_1"/>
<feature type="transmembrane region" description="Helical" evidence="1">
    <location>
        <begin position="80"/>
        <end position="104"/>
    </location>
</feature>
<dbReference type="AlphaFoldDB" id="Q22118"/>
<keyword evidence="1" id="KW-1133">Transmembrane helix</keyword>
<dbReference type="STRING" id="6239.T03F7.6.1"/>
<reference evidence="2 3" key="1">
    <citation type="journal article" date="1998" name="Science">
        <title>Genome sequence of the nematode C. elegans: a platform for investigating biology.</title>
        <authorList>
            <consortium name="The C. elegans sequencing consortium"/>
            <person name="Sulson J.E."/>
            <person name="Waterston R."/>
        </authorList>
    </citation>
    <scope>NUCLEOTIDE SEQUENCE [LARGE SCALE GENOMIC DNA]</scope>
    <source>
        <strain evidence="2 3">Bristol N2</strain>
    </source>
</reference>
<dbReference type="OrthoDB" id="5840324at2759"/>
<keyword evidence="3" id="KW-1185">Reference proteome</keyword>
<feature type="transmembrane region" description="Helical" evidence="1">
    <location>
        <begin position="124"/>
        <end position="143"/>
    </location>
</feature>
<keyword evidence="1" id="KW-0812">Transmembrane</keyword>
<accession>Q22118</accession>
<evidence type="ECO:0000313" key="4">
    <source>
        <dbReference type="WormBase" id="T03F7.6"/>
    </source>
</evidence>
<dbReference type="OMA" id="FISFWCL"/>
<feature type="transmembrane region" description="Helical" evidence="1">
    <location>
        <begin position="215"/>
        <end position="237"/>
    </location>
</feature>
<evidence type="ECO:0000313" key="3">
    <source>
        <dbReference type="Proteomes" id="UP000001940"/>
    </source>
</evidence>
<dbReference type="eggNOG" id="ENOG502THEA">
    <property type="taxonomic scope" value="Eukaryota"/>
</dbReference>
<dbReference type="CTD" id="188028"/>
<dbReference type="WormBase" id="T03F7.6">
    <property type="protein sequence ID" value="CE42019"/>
    <property type="gene ID" value="WBGene00011403"/>
</dbReference>
<proteinExistence type="predicted"/>
<dbReference type="RefSeq" id="NP_505868.2">
    <property type="nucleotide sequence ID" value="NM_073467.2"/>
</dbReference>
<evidence type="ECO:0000256" key="1">
    <source>
        <dbReference type="SAM" id="Phobius"/>
    </source>
</evidence>
<dbReference type="PhylomeDB" id="Q22118"/>
<name>Q22118_CAEEL</name>
<dbReference type="AGR" id="WB:WBGene00011403"/>
<keyword evidence="1" id="KW-0472">Membrane</keyword>
<dbReference type="Proteomes" id="UP000001940">
    <property type="component" value="Chromosome V"/>
</dbReference>
<dbReference type="PaxDb" id="6239-T03F7.6"/>